<accession>D7DN18</accession>
<dbReference type="GO" id="GO:0051262">
    <property type="term" value="P:protein tetramerization"/>
    <property type="evidence" value="ECO:0007669"/>
    <property type="project" value="InterPro"/>
</dbReference>
<evidence type="ECO:0000256" key="2">
    <source>
        <dbReference type="ARBA" id="ARBA00022448"/>
    </source>
</evidence>
<dbReference type="GO" id="GO:0005737">
    <property type="term" value="C:cytoplasm"/>
    <property type="evidence" value="ECO:0007669"/>
    <property type="project" value="UniProtKB-SubCell"/>
</dbReference>
<gene>
    <name evidence="6" type="primary">secB</name>
    <name evidence="7" type="ordered locus">M301_0573</name>
</gene>
<dbReference type="AlphaFoldDB" id="D7DN18"/>
<dbReference type="PRINTS" id="PR01594">
    <property type="entry name" value="SECBCHAPRONE"/>
</dbReference>
<comment type="subcellular location">
    <subcellularLocation>
        <location evidence="6">Cytoplasm</location>
    </subcellularLocation>
</comment>
<dbReference type="RefSeq" id="WP_013147273.1">
    <property type="nucleotide sequence ID" value="NC_014207.1"/>
</dbReference>
<evidence type="ECO:0000256" key="3">
    <source>
        <dbReference type="ARBA" id="ARBA00022927"/>
    </source>
</evidence>
<name>D7DN18_METV0</name>
<dbReference type="HAMAP" id="MF_00821">
    <property type="entry name" value="SecB"/>
    <property type="match status" value="1"/>
</dbReference>
<dbReference type="GO" id="GO:0015031">
    <property type="term" value="P:protein transport"/>
    <property type="evidence" value="ECO:0007669"/>
    <property type="project" value="UniProtKB-UniRule"/>
</dbReference>
<reference evidence="8" key="1">
    <citation type="submission" date="2010-05" db="EMBL/GenBank/DDBJ databases">
        <title>Complete sequence of Methylotenera sp. 301.</title>
        <authorList>
            <person name="Lucas S."/>
            <person name="Copeland A."/>
            <person name="Lapidus A."/>
            <person name="Cheng J.-F."/>
            <person name="Bruce D."/>
            <person name="Goodwin L."/>
            <person name="Pitluck S."/>
            <person name="Clum A."/>
            <person name="Land M."/>
            <person name="Hauser L."/>
            <person name="Kyrpides N."/>
            <person name="Ivanova N."/>
            <person name="Chistoservova L."/>
            <person name="Kalyuzhnaya M."/>
            <person name="Woyke T."/>
        </authorList>
    </citation>
    <scope>NUCLEOTIDE SEQUENCE [LARGE SCALE GENOMIC DNA]</scope>
    <source>
        <strain evidence="8">301</strain>
    </source>
</reference>
<evidence type="ECO:0000256" key="1">
    <source>
        <dbReference type="ARBA" id="ARBA00009990"/>
    </source>
</evidence>
<dbReference type="Proteomes" id="UP000000383">
    <property type="component" value="Chromosome"/>
</dbReference>
<evidence type="ECO:0000313" key="7">
    <source>
        <dbReference type="EMBL" id="ADI28957.1"/>
    </source>
</evidence>
<dbReference type="NCBIfam" id="NF004394">
    <property type="entry name" value="PRK05751.1-5"/>
    <property type="match status" value="1"/>
</dbReference>
<keyword evidence="5 6" id="KW-0143">Chaperone</keyword>
<sequence length="159" mass="17552">MAQEDNAAQEQAQPGFSIEKIYVKDASLEIPNAPQIFTDRTQPQVSIELGNFAQVLEEGVFEVAIKVTVTSKIEDKTVFLVEVTQAGIFQIRNVPEENIEMIAGITCPNILFPYAREAVSDLVVRAGFQPVLLNPINFEALFAQQKQQQAEAAQSATKQ</sequence>
<comment type="subunit">
    <text evidence="6">Homotetramer, a dimer of dimers. One homotetramer interacts with 1 SecA dimer.</text>
</comment>
<dbReference type="InterPro" id="IPR035958">
    <property type="entry name" value="SecB-like_sf"/>
</dbReference>
<dbReference type="InterPro" id="IPR003708">
    <property type="entry name" value="SecB"/>
</dbReference>
<comment type="function">
    <text evidence="6">One of the proteins required for the normal export of preproteins out of the cell cytoplasm. It is a molecular chaperone that binds to a subset of precursor proteins, maintaining them in a translocation-competent state. It also specifically binds to its receptor SecA.</text>
</comment>
<dbReference type="NCBIfam" id="TIGR00809">
    <property type="entry name" value="secB"/>
    <property type="match status" value="1"/>
</dbReference>
<dbReference type="NCBIfam" id="NF004392">
    <property type="entry name" value="PRK05751.1-3"/>
    <property type="match status" value="1"/>
</dbReference>
<dbReference type="Pfam" id="PF02556">
    <property type="entry name" value="SecB"/>
    <property type="match status" value="1"/>
</dbReference>
<dbReference type="Gene3D" id="3.10.420.10">
    <property type="entry name" value="SecB-like"/>
    <property type="match status" value="1"/>
</dbReference>
<evidence type="ECO:0000256" key="4">
    <source>
        <dbReference type="ARBA" id="ARBA00023010"/>
    </source>
</evidence>
<evidence type="ECO:0000256" key="5">
    <source>
        <dbReference type="ARBA" id="ARBA00023186"/>
    </source>
</evidence>
<reference evidence="7 8" key="2">
    <citation type="journal article" date="2011" name="J. Bacteriol.">
        <title>Genomes of three methylotrophs from a single niche uncover genetic and metabolic divergence of Methylophilaceae.</title>
        <authorList>
            <person name="Lapidus A."/>
            <person name="Clum A."/>
            <person name="Labutti K."/>
            <person name="Kaluzhnaya M.G."/>
            <person name="Lim S."/>
            <person name="Beck D.A."/>
            <person name="Glavina Del Rio T."/>
            <person name="Nolan M."/>
            <person name="Mavromatis K."/>
            <person name="Huntemann M."/>
            <person name="Lucas S."/>
            <person name="Lidstrom M.E."/>
            <person name="Ivanova N."/>
            <person name="Chistoserdova L."/>
        </authorList>
    </citation>
    <scope>NUCLEOTIDE SEQUENCE [LARGE SCALE GENOMIC DNA]</scope>
    <source>
        <strain evidence="7 8">301</strain>
    </source>
</reference>
<keyword evidence="8" id="KW-1185">Reference proteome</keyword>
<dbReference type="STRING" id="666681.M301_0573"/>
<dbReference type="OrthoDB" id="9795145at2"/>
<protein>
    <recommendedName>
        <fullName evidence="6">Protein-export protein SecB</fullName>
    </recommendedName>
</protein>
<evidence type="ECO:0000256" key="6">
    <source>
        <dbReference type="HAMAP-Rule" id="MF_00821"/>
    </source>
</evidence>
<dbReference type="eggNOG" id="COG1952">
    <property type="taxonomic scope" value="Bacteria"/>
</dbReference>
<keyword evidence="3 6" id="KW-0653">Protein transport</keyword>
<dbReference type="EMBL" id="CP002056">
    <property type="protein sequence ID" value="ADI28957.1"/>
    <property type="molecule type" value="Genomic_DNA"/>
</dbReference>
<keyword evidence="6" id="KW-0963">Cytoplasm</keyword>
<dbReference type="PANTHER" id="PTHR36918">
    <property type="match status" value="1"/>
</dbReference>
<dbReference type="KEGG" id="meh:M301_0573"/>
<evidence type="ECO:0000313" key="8">
    <source>
        <dbReference type="Proteomes" id="UP000000383"/>
    </source>
</evidence>
<keyword evidence="4 6" id="KW-0811">Translocation</keyword>
<dbReference type="HOGENOM" id="CLU_111574_1_0_4"/>
<comment type="similarity">
    <text evidence="1 6">Belongs to the SecB family.</text>
</comment>
<dbReference type="GO" id="GO:0051082">
    <property type="term" value="F:unfolded protein binding"/>
    <property type="evidence" value="ECO:0007669"/>
    <property type="project" value="InterPro"/>
</dbReference>
<organism evidence="7 8">
    <name type="scientific">Methylotenera versatilis (strain 301)</name>
    <dbReference type="NCBI Taxonomy" id="666681"/>
    <lineage>
        <taxon>Bacteria</taxon>
        <taxon>Pseudomonadati</taxon>
        <taxon>Pseudomonadota</taxon>
        <taxon>Betaproteobacteria</taxon>
        <taxon>Nitrosomonadales</taxon>
        <taxon>Methylophilaceae</taxon>
        <taxon>Methylotenera</taxon>
    </lineage>
</organism>
<dbReference type="PANTHER" id="PTHR36918:SF1">
    <property type="entry name" value="PROTEIN-EXPORT PROTEIN SECB"/>
    <property type="match status" value="1"/>
</dbReference>
<proteinExistence type="inferred from homology"/>
<keyword evidence="2 6" id="KW-0813">Transport</keyword>
<dbReference type="NCBIfam" id="NF004393">
    <property type="entry name" value="PRK05751.1-4"/>
    <property type="match status" value="1"/>
</dbReference>
<dbReference type="GO" id="GO:0006457">
    <property type="term" value="P:protein folding"/>
    <property type="evidence" value="ECO:0007669"/>
    <property type="project" value="UniProtKB-UniRule"/>
</dbReference>
<dbReference type="SUPFAM" id="SSF54611">
    <property type="entry name" value="SecB-like"/>
    <property type="match status" value="1"/>
</dbReference>